<dbReference type="Gene3D" id="3.40.190.10">
    <property type="entry name" value="Periplasmic binding protein-like II"/>
    <property type="match status" value="2"/>
</dbReference>
<keyword evidence="7" id="KW-1185">Reference proteome</keyword>
<organism evidence="6 7">
    <name type="scientific">Paraburkholderia ultramafica</name>
    <dbReference type="NCBI Taxonomy" id="1544867"/>
    <lineage>
        <taxon>Bacteria</taxon>
        <taxon>Pseudomonadati</taxon>
        <taxon>Pseudomonadota</taxon>
        <taxon>Betaproteobacteria</taxon>
        <taxon>Burkholderiales</taxon>
        <taxon>Burkholderiaceae</taxon>
        <taxon>Paraburkholderia</taxon>
    </lineage>
</organism>
<evidence type="ECO:0000313" key="6">
    <source>
        <dbReference type="EMBL" id="CAB3796158.1"/>
    </source>
</evidence>
<evidence type="ECO:0000256" key="1">
    <source>
        <dbReference type="ARBA" id="ARBA00010333"/>
    </source>
</evidence>
<keyword evidence="2" id="KW-0813">Transport</keyword>
<dbReference type="SMART" id="SM00062">
    <property type="entry name" value="PBPb"/>
    <property type="match status" value="1"/>
</dbReference>
<comment type="similarity">
    <text evidence="1">Belongs to the bacterial solute-binding protein 3 family.</text>
</comment>
<name>A0A6S7BDC6_9BURK</name>
<dbReference type="AlphaFoldDB" id="A0A6S7BDC6"/>
<dbReference type="CDD" id="cd13692">
    <property type="entry name" value="PBP2_BztA"/>
    <property type="match status" value="1"/>
</dbReference>
<dbReference type="PANTHER" id="PTHR30085:SF7">
    <property type="entry name" value="AMINO-ACID ABC TRANSPORTER-BINDING PROTEIN YHDW-RELATED"/>
    <property type="match status" value="1"/>
</dbReference>
<dbReference type="InterPro" id="IPR051455">
    <property type="entry name" value="Bact_solute-bind_prot3"/>
</dbReference>
<dbReference type="InterPro" id="IPR001638">
    <property type="entry name" value="Solute-binding_3/MltF_N"/>
</dbReference>
<protein>
    <submittedName>
        <fullName evidence="6">Amino-acid ABC transporter-binding protein YhdW</fullName>
    </submittedName>
</protein>
<dbReference type="RefSeq" id="WP_175151422.1">
    <property type="nucleotide sequence ID" value="NZ_CADIKK010000020.1"/>
</dbReference>
<dbReference type="EMBL" id="CADIKK010000020">
    <property type="protein sequence ID" value="CAB3796158.1"/>
    <property type="molecule type" value="Genomic_DNA"/>
</dbReference>
<keyword evidence="3 4" id="KW-0732">Signal</keyword>
<sequence>MARLVKCGAAVLAICVALPGALTTDACAADGDTLAQIRARGVIRCGVSEGIQGFSVKDGSGRWSGIDADFCRAVAAAALGDPAKVAYVPLKASARFPALAEGIVDLLARNTTWTLLRESALKVQFAGVLFYDTQAFLVRRPGGVQTTTGLKGAAVCVEKGTSTDVHLREYSADHQLDLKPLVIDSAGEARQAFYAGRCSAYAADLSHLAAVRVEAPGGPQSADILPERIAKEPLSPVVRGDDPSWLTLVRWVLFTLVAAEELGVTRDNLQARLGDPAVKRTFADDDAINRGLGVERGWMVRVVQSVGNYGEMFDRNLGPRTPLQLERGLNRLWTQGGLMYAPPLR</sequence>
<dbReference type="PANTHER" id="PTHR30085">
    <property type="entry name" value="AMINO ACID ABC TRANSPORTER PERMEASE"/>
    <property type="match status" value="1"/>
</dbReference>
<evidence type="ECO:0000256" key="3">
    <source>
        <dbReference type="ARBA" id="ARBA00022729"/>
    </source>
</evidence>
<evidence type="ECO:0000259" key="5">
    <source>
        <dbReference type="SMART" id="SM00062"/>
    </source>
</evidence>
<reference evidence="6 7" key="1">
    <citation type="submission" date="2020-04" db="EMBL/GenBank/DDBJ databases">
        <authorList>
            <person name="De Canck E."/>
        </authorList>
    </citation>
    <scope>NUCLEOTIDE SEQUENCE [LARGE SCALE GENOMIC DNA]</scope>
    <source>
        <strain evidence="6 7">LMG 28614</strain>
    </source>
</reference>
<evidence type="ECO:0000256" key="2">
    <source>
        <dbReference type="ARBA" id="ARBA00022448"/>
    </source>
</evidence>
<evidence type="ECO:0000256" key="4">
    <source>
        <dbReference type="SAM" id="SignalP"/>
    </source>
</evidence>
<accession>A0A6S7BDC6</accession>
<dbReference type="SUPFAM" id="SSF53850">
    <property type="entry name" value="Periplasmic binding protein-like II"/>
    <property type="match status" value="1"/>
</dbReference>
<dbReference type="Proteomes" id="UP000494365">
    <property type="component" value="Unassembled WGS sequence"/>
</dbReference>
<evidence type="ECO:0000313" key="7">
    <source>
        <dbReference type="Proteomes" id="UP000494365"/>
    </source>
</evidence>
<feature type="chain" id="PRO_5028900652" evidence="4">
    <location>
        <begin position="29"/>
        <end position="345"/>
    </location>
</feature>
<feature type="signal peptide" evidence="4">
    <location>
        <begin position="1"/>
        <end position="28"/>
    </location>
</feature>
<proteinExistence type="inferred from homology"/>
<dbReference type="Pfam" id="PF00497">
    <property type="entry name" value="SBP_bac_3"/>
    <property type="match status" value="1"/>
</dbReference>
<feature type="domain" description="Solute-binding protein family 3/N-terminal" evidence="5">
    <location>
        <begin position="42"/>
        <end position="285"/>
    </location>
</feature>
<gene>
    <name evidence="6" type="primary">yhdW</name>
    <name evidence="6" type="ORF">LMG28614_04308</name>
</gene>
<dbReference type="GO" id="GO:0006865">
    <property type="term" value="P:amino acid transport"/>
    <property type="evidence" value="ECO:0007669"/>
    <property type="project" value="TreeGrafter"/>
</dbReference>